<gene>
    <name evidence="1" type="ORF">C500_14910</name>
</gene>
<comment type="caution">
    <text evidence="1">The sequence shown here is derived from an EMBL/GenBank/DDBJ whole genome shotgun (WGS) entry which is preliminary data.</text>
</comment>
<proteinExistence type="predicted"/>
<dbReference type="Proteomes" id="UP000011543">
    <property type="component" value="Unassembled WGS sequence"/>
</dbReference>
<accession>L9USJ5</accession>
<organism evidence="1 2">
    <name type="scientific">Natrialba magadii (strain ATCC 43099 / DSM 3394 / CCM 3739 / CIP 104546 / IAM 13178 / JCM 8861 / NBRC 102185 / NCIMB 2190 / MS3)</name>
    <name type="common">Natronobacterium magadii</name>
    <dbReference type="NCBI Taxonomy" id="547559"/>
    <lineage>
        <taxon>Archaea</taxon>
        <taxon>Methanobacteriati</taxon>
        <taxon>Methanobacteriota</taxon>
        <taxon>Stenosarchaea group</taxon>
        <taxon>Halobacteria</taxon>
        <taxon>Halobacteriales</taxon>
        <taxon>Natrialbaceae</taxon>
        <taxon>Natrialba</taxon>
    </lineage>
</organism>
<dbReference type="EMBL" id="AOHS01000050">
    <property type="protein sequence ID" value="ELY27138.1"/>
    <property type="molecule type" value="Genomic_DNA"/>
</dbReference>
<reference evidence="1 2" key="1">
    <citation type="journal article" date="2014" name="PLoS Genet.">
        <title>Phylogenetically driven sequencing of extremely halophilic archaea reveals strategies for static and dynamic osmo-response.</title>
        <authorList>
            <person name="Becker E.A."/>
            <person name="Seitzer P.M."/>
            <person name="Tritt A."/>
            <person name="Larsen D."/>
            <person name="Krusor M."/>
            <person name="Yao A.I."/>
            <person name="Wu D."/>
            <person name="Madern D."/>
            <person name="Eisen J.A."/>
            <person name="Darling A.E."/>
            <person name="Facciotti M.T."/>
        </authorList>
    </citation>
    <scope>NUCLEOTIDE SEQUENCE [LARGE SCALE GENOMIC DNA]</scope>
    <source>
        <strain evidence="2">ATCC 43099 / DSM 3394 / CCM 3739 / CIP 104546 / IAM 13178 / JCM 8861 / NBRC 102185 / NCIMB 2190 / MS3</strain>
    </source>
</reference>
<evidence type="ECO:0000313" key="1">
    <source>
        <dbReference type="EMBL" id="ELY27138.1"/>
    </source>
</evidence>
<name>L9USJ5_NATMM</name>
<protein>
    <submittedName>
        <fullName evidence="1">Uncharacterized protein</fullName>
    </submittedName>
</protein>
<sequence length="71" mass="7765">MTAAPNRHEEVVLSGEIHRADDVGGSRTAGDYGGILLNHPVPNYPGIIVARILGKYYLTVESLHQILNDIR</sequence>
<evidence type="ECO:0000313" key="2">
    <source>
        <dbReference type="Proteomes" id="UP000011543"/>
    </source>
</evidence>
<dbReference type="AlphaFoldDB" id="L9USJ5"/>